<keyword evidence="3" id="KW-0804">Transcription</keyword>
<dbReference type="AlphaFoldDB" id="A0A4P6WX95"/>
<dbReference type="InterPro" id="IPR019887">
    <property type="entry name" value="Tscrpt_reg_AsnC/Lrp_C"/>
</dbReference>
<dbReference type="SUPFAM" id="SSF54909">
    <property type="entry name" value="Dimeric alpha+beta barrel"/>
    <property type="match status" value="1"/>
</dbReference>
<dbReference type="Pfam" id="PF01037">
    <property type="entry name" value="AsnC_trans_reg"/>
    <property type="match status" value="1"/>
</dbReference>
<dbReference type="InterPro" id="IPR019888">
    <property type="entry name" value="Tscrpt_reg_AsnC-like"/>
</dbReference>
<dbReference type="GO" id="GO:0043565">
    <property type="term" value="F:sequence-specific DNA binding"/>
    <property type="evidence" value="ECO:0007669"/>
    <property type="project" value="InterPro"/>
</dbReference>
<dbReference type="InterPro" id="IPR011991">
    <property type="entry name" value="ArsR-like_HTH"/>
</dbReference>
<protein>
    <submittedName>
        <fullName evidence="5">Leucine-responsive regulatory protein</fullName>
    </submittedName>
</protein>
<dbReference type="PANTHER" id="PTHR30154">
    <property type="entry name" value="LEUCINE-RESPONSIVE REGULATORY PROTEIN"/>
    <property type="match status" value="1"/>
</dbReference>
<dbReference type="PROSITE" id="PS50956">
    <property type="entry name" value="HTH_ASNC_2"/>
    <property type="match status" value="1"/>
</dbReference>
<dbReference type="SUPFAM" id="SSF46785">
    <property type="entry name" value="Winged helix' DNA-binding domain"/>
    <property type="match status" value="1"/>
</dbReference>
<accession>A0A4P6WX95</accession>
<dbReference type="Proteomes" id="UP000293912">
    <property type="component" value="Chromosome"/>
</dbReference>
<sequence>MKRKLDATDRQILSILQRNAETPLAEVAAAVHLSSTPCWRRIQRLREQGFITRHVALVDAAKINLGVTVFVSVRTSQHNQAWFERFRDAVRDIPEVMELYRMSGDVDYLMKIVVPDIAAYDRVYQRLIRSVDLSDVSSSFAMEELKNTTALPLDYAD</sequence>
<dbReference type="Gene3D" id="1.10.10.10">
    <property type="entry name" value="Winged helix-like DNA-binding domain superfamily/Winged helix DNA-binding domain"/>
    <property type="match status" value="1"/>
</dbReference>
<dbReference type="EMBL" id="CP037867">
    <property type="protein sequence ID" value="QBM28190.1"/>
    <property type="molecule type" value="Genomic_DNA"/>
</dbReference>
<dbReference type="GO" id="GO:0043200">
    <property type="term" value="P:response to amino acid"/>
    <property type="evidence" value="ECO:0007669"/>
    <property type="project" value="TreeGrafter"/>
</dbReference>
<dbReference type="Gene3D" id="3.30.70.920">
    <property type="match status" value="1"/>
</dbReference>
<dbReference type="RefSeq" id="WP_133156595.1">
    <property type="nucleotide sequence ID" value="NZ_CP037867.1"/>
</dbReference>
<dbReference type="PRINTS" id="PR00033">
    <property type="entry name" value="HTHASNC"/>
</dbReference>
<keyword evidence="6" id="KW-1185">Reference proteome</keyword>
<evidence type="ECO:0000256" key="2">
    <source>
        <dbReference type="ARBA" id="ARBA00023125"/>
    </source>
</evidence>
<dbReference type="GO" id="GO:0006355">
    <property type="term" value="P:regulation of DNA-templated transcription"/>
    <property type="evidence" value="ECO:0007669"/>
    <property type="project" value="UniProtKB-ARBA"/>
</dbReference>
<dbReference type="Pfam" id="PF13404">
    <property type="entry name" value="HTH_AsnC-type"/>
    <property type="match status" value="1"/>
</dbReference>
<organism evidence="5 6">
    <name type="scientific">Hydrogenophaga pseudoflava</name>
    <name type="common">Pseudomonas carboxydoflava</name>
    <dbReference type="NCBI Taxonomy" id="47421"/>
    <lineage>
        <taxon>Bacteria</taxon>
        <taxon>Pseudomonadati</taxon>
        <taxon>Pseudomonadota</taxon>
        <taxon>Betaproteobacteria</taxon>
        <taxon>Burkholderiales</taxon>
        <taxon>Comamonadaceae</taxon>
        <taxon>Hydrogenophaga</taxon>
    </lineage>
</organism>
<reference evidence="5 6" key="1">
    <citation type="submission" date="2019-03" db="EMBL/GenBank/DDBJ databases">
        <authorList>
            <person name="Sebastian G."/>
            <person name="Baumann P."/>
            <person name="Ruckert C."/>
            <person name="Kalinowski J."/>
            <person name="Nebel B."/>
            <person name="Takors R."/>
            <person name="Blombach B."/>
        </authorList>
    </citation>
    <scope>NUCLEOTIDE SEQUENCE [LARGE SCALE GENOMIC DNA]</scope>
    <source>
        <strain evidence="5 6">DSM 1084</strain>
    </source>
</reference>
<evidence type="ECO:0000259" key="4">
    <source>
        <dbReference type="PROSITE" id="PS50956"/>
    </source>
</evidence>
<dbReference type="GO" id="GO:0005829">
    <property type="term" value="C:cytosol"/>
    <property type="evidence" value="ECO:0007669"/>
    <property type="project" value="TreeGrafter"/>
</dbReference>
<dbReference type="InterPro" id="IPR036390">
    <property type="entry name" value="WH_DNA-bd_sf"/>
</dbReference>
<dbReference type="InterPro" id="IPR036388">
    <property type="entry name" value="WH-like_DNA-bd_sf"/>
</dbReference>
<dbReference type="InterPro" id="IPR011008">
    <property type="entry name" value="Dimeric_a/b-barrel"/>
</dbReference>
<feature type="domain" description="HTH asnC-type" evidence="4">
    <location>
        <begin position="5"/>
        <end position="66"/>
    </location>
</feature>
<dbReference type="KEGG" id="hpse:HPF_10870"/>
<gene>
    <name evidence="5" type="primary">lrp3</name>
    <name evidence="5" type="ORF">HPF_10870</name>
</gene>
<name>A0A4P6WX95_HYDPS</name>
<dbReference type="SMART" id="SM00344">
    <property type="entry name" value="HTH_ASNC"/>
    <property type="match status" value="1"/>
</dbReference>
<dbReference type="CDD" id="cd00090">
    <property type="entry name" value="HTH_ARSR"/>
    <property type="match status" value="1"/>
</dbReference>
<keyword evidence="1" id="KW-0805">Transcription regulation</keyword>
<evidence type="ECO:0000256" key="1">
    <source>
        <dbReference type="ARBA" id="ARBA00023015"/>
    </source>
</evidence>
<proteinExistence type="predicted"/>
<dbReference type="PANTHER" id="PTHR30154:SF17">
    <property type="entry name" value="DNA-BINDING TRANSCRIPTIONAL ACTIVATOR DECR"/>
    <property type="match status" value="1"/>
</dbReference>
<evidence type="ECO:0000256" key="3">
    <source>
        <dbReference type="ARBA" id="ARBA00023163"/>
    </source>
</evidence>
<evidence type="ECO:0000313" key="6">
    <source>
        <dbReference type="Proteomes" id="UP000293912"/>
    </source>
</evidence>
<keyword evidence="2" id="KW-0238">DNA-binding</keyword>
<evidence type="ECO:0000313" key="5">
    <source>
        <dbReference type="EMBL" id="QBM28190.1"/>
    </source>
</evidence>
<dbReference type="InterPro" id="IPR000485">
    <property type="entry name" value="AsnC-type_HTH_dom"/>
</dbReference>